<proteinExistence type="inferred from homology"/>
<dbReference type="AlphaFoldDB" id="A0A557R2S2"/>
<dbReference type="InterPro" id="IPR058163">
    <property type="entry name" value="LysR-type_TF_proteobact-type"/>
</dbReference>
<dbReference type="SUPFAM" id="SSF46785">
    <property type="entry name" value="Winged helix' DNA-binding domain"/>
    <property type="match status" value="1"/>
</dbReference>
<dbReference type="Pfam" id="PF03466">
    <property type="entry name" value="LysR_substrate"/>
    <property type="match status" value="1"/>
</dbReference>
<dbReference type="Proteomes" id="UP000319502">
    <property type="component" value="Unassembled WGS sequence"/>
</dbReference>
<dbReference type="InterPro" id="IPR000847">
    <property type="entry name" value="LysR_HTH_N"/>
</dbReference>
<dbReference type="Pfam" id="PF00126">
    <property type="entry name" value="HTH_1"/>
    <property type="match status" value="1"/>
</dbReference>
<dbReference type="GO" id="GO:0043565">
    <property type="term" value="F:sequence-specific DNA binding"/>
    <property type="evidence" value="ECO:0007669"/>
    <property type="project" value="TreeGrafter"/>
</dbReference>
<keyword evidence="2" id="KW-0805">Transcription regulation</keyword>
<evidence type="ECO:0000313" key="7">
    <source>
        <dbReference type="Proteomes" id="UP000319502"/>
    </source>
</evidence>
<organism evidence="6 7">
    <name type="scientific">Denitromonas halophila</name>
    <dbReference type="NCBI Taxonomy" id="1629404"/>
    <lineage>
        <taxon>Bacteria</taxon>
        <taxon>Pseudomonadati</taxon>
        <taxon>Pseudomonadota</taxon>
        <taxon>Betaproteobacteria</taxon>
        <taxon>Rhodocyclales</taxon>
        <taxon>Zoogloeaceae</taxon>
        <taxon>Denitromonas</taxon>
    </lineage>
</organism>
<feature type="domain" description="HTH lysR-type" evidence="5">
    <location>
        <begin position="5"/>
        <end position="62"/>
    </location>
</feature>
<accession>A0A557R2S2</accession>
<keyword evidence="7" id="KW-1185">Reference proteome</keyword>
<evidence type="ECO:0000256" key="2">
    <source>
        <dbReference type="ARBA" id="ARBA00023015"/>
    </source>
</evidence>
<dbReference type="Gene3D" id="3.40.190.10">
    <property type="entry name" value="Periplasmic binding protein-like II"/>
    <property type="match status" value="2"/>
</dbReference>
<evidence type="ECO:0000256" key="4">
    <source>
        <dbReference type="ARBA" id="ARBA00023163"/>
    </source>
</evidence>
<dbReference type="PANTHER" id="PTHR30537">
    <property type="entry name" value="HTH-TYPE TRANSCRIPTIONAL REGULATOR"/>
    <property type="match status" value="1"/>
</dbReference>
<dbReference type="InterPro" id="IPR005119">
    <property type="entry name" value="LysR_subst-bd"/>
</dbReference>
<dbReference type="PROSITE" id="PS50931">
    <property type="entry name" value="HTH_LYSR"/>
    <property type="match status" value="1"/>
</dbReference>
<name>A0A557R2S2_9RHOO</name>
<dbReference type="CDD" id="cd08432">
    <property type="entry name" value="PBP2_GcdR_TrpI_HvrB_AmpR_like"/>
    <property type="match status" value="1"/>
</dbReference>
<dbReference type="SUPFAM" id="SSF53850">
    <property type="entry name" value="Periplasmic binding protein-like II"/>
    <property type="match status" value="1"/>
</dbReference>
<evidence type="ECO:0000256" key="1">
    <source>
        <dbReference type="ARBA" id="ARBA00009437"/>
    </source>
</evidence>
<gene>
    <name evidence="6" type="ORF">FHP91_01750</name>
</gene>
<evidence type="ECO:0000259" key="5">
    <source>
        <dbReference type="PROSITE" id="PS50931"/>
    </source>
</evidence>
<keyword evidence="4" id="KW-0804">Transcription</keyword>
<sequence>MLTLPPPHTLIAFEAAARHGSFQRAGEELCITPSAVSHRIKTLEDWLGQALFLRINRKIELTAAGAAYLAEVRPALARIEAASRQLRGQAGQTLRISVAPAFGAKWLVGRLAGYQQAHPTLEFALSASTRLDPMLDGTADLGLRYGRPPWPGLSAFKLSDETVTPLCTPALAATLKTPADLARVRLLRHPLLPWQPWFAAAGLDWPAPESGPEFDDAMMMLEAAAAGSGVALSVGLLARSYLVSGALVAPFDVAVPGLGFYAVLPPAAANQAWIRDFVRWLQLEVRTPPIG</sequence>
<dbReference type="InterPro" id="IPR036390">
    <property type="entry name" value="WH_DNA-bd_sf"/>
</dbReference>
<dbReference type="PANTHER" id="PTHR30537:SF79">
    <property type="entry name" value="TRANSCRIPTIONAL REGULATOR-RELATED"/>
    <property type="match status" value="1"/>
</dbReference>
<dbReference type="GO" id="GO:0003700">
    <property type="term" value="F:DNA-binding transcription factor activity"/>
    <property type="evidence" value="ECO:0007669"/>
    <property type="project" value="InterPro"/>
</dbReference>
<dbReference type="InterPro" id="IPR036388">
    <property type="entry name" value="WH-like_DNA-bd_sf"/>
</dbReference>
<comment type="similarity">
    <text evidence="1">Belongs to the LysR transcriptional regulatory family.</text>
</comment>
<evidence type="ECO:0000313" key="6">
    <source>
        <dbReference type="EMBL" id="TVO59461.1"/>
    </source>
</evidence>
<keyword evidence="3" id="KW-0238">DNA-binding</keyword>
<reference evidence="6 7" key="1">
    <citation type="submission" date="2019-07" db="EMBL/GenBank/DDBJ databases">
        <title>The pathways for chlorine oxyanion respiration interact through the shared metabolite chlorate.</title>
        <authorList>
            <person name="Barnum T.P."/>
            <person name="Cheng Y."/>
            <person name="Hill K.A."/>
            <person name="Lucas L.N."/>
            <person name="Carlson H.K."/>
            <person name="Coates J.D."/>
        </authorList>
    </citation>
    <scope>NUCLEOTIDE SEQUENCE [LARGE SCALE GENOMIC DNA]</scope>
    <source>
        <strain evidence="6 7">SFB-3</strain>
    </source>
</reference>
<dbReference type="RefSeq" id="WP_144307970.1">
    <property type="nucleotide sequence ID" value="NZ_VMNK01000002.1"/>
</dbReference>
<dbReference type="Gene3D" id="1.10.10.10">
    <property type="entry name" value="Winged helix-like DNA-binding domain superfamily/Winged helix DNA-binding domain"/>
    <property type="match status" value="1"/>
</dbReference>
<comment type="caution">
    <text evidence="6">The sequence shown here is derived from an EMBL/GenBank/DDBJ whole genome shotgun (WGS) entry which is preliminary data.</text>
</comment>
<dbReference type="EMBL" id="VMNK01000002">
    <property type="protein sequence ID" value="TVO59461.1"/>
    <property type="molecule type" value="Genomic_DNA"/>
</dbReference>
<dbReference type="GO" id="GO:0006351">
    <property type="term" value="P:DNA-templated transcription"/>
    <property type="evidence" value="ECO:0007669"/>
    <property type="project" value="TreeGrafter"/>
</dbReference>
<protein>
    <submittedName>
        <fullName evidence="6">LysR family transcriptional regulator</fullName>
    </submittedName>
</protein>
<dbReference type="OrthoDB" id="9124618at2"/>
<evidence type="ECO:0000256" key="3">
    <source>
        <dbReference type="ARBA" id="ARBA00023125"/>
    </source>
</evidence>
<dbReference type="FunFam" id="1.10.10.10:FF:000038">
    <property type="entry name" value="Glycine cleavage system transcriptional activator"/>
    <property type="match status" value="1"/>
</dbReference>